<comment type="function">
    <text evidence="6">Ligates lysine onto the cytidine present at position 34 of the AUA codon-specific tRNA(Ile) that contains the anticodon CAU, in an ATP-dependent manner. Cytidine is converted to lysidine, thus changing the amino acid specificity of the tRNA from methionine to isoleucine.</text>
</comment>
<evidence type="ECO:0000259" key="7">
    <source>
        <dbReference type="Pfam" id="PF01171"/>
    </source>
</evidence>
<dbReference type="Gene3D" id="3.40.50.620">
    <property type="entry name" value="HUPs"/>
    <property type="match status" value="1"/>
</dbReference>
<reference evidence="8" key="2">
    <citation type="submission" date="2019-04" db="EMBL/GenBank/DDBJ databases">
        <authorList>
            <person name="Pasella M."/>
        </authorList>
    </citation>
    <scope>NUCLEOTIDE SEQUENCE</scope>
    <source>
        <strain evidence="8">PD2995</strain>
    </source>
</reference>
<dbReference type="Pfam" id="PF01171">
    <property type="entry name" value="ATP_bind_3"/>
    <property type="match status" value="1"/>
</dbReference>
<protein>
    <recommendedName>
        <fullName evidence="6">tRNA(Ile)-lysidine synthase</fullName>
        <ecNumber evidence="6">6.3.4.19</ecNumber>
    </recommendedName>
    <alternativeName>
        <fullName evidence="6">tRNA(Ile)-2-lysyl-cytidine synthase</fullName>
    </alternativeName>
    <alternativeName>
        <fullName evidence="6">tRNA(Ile)-lysidine synthetase</fullName>
    </alternativeName>
</protein>
<evidence type="ECO:0000256" key="3">
    <source>
        <dbReference type="ARBA" id="ARBA00022741"/>
    </source>
</evidence>
<dbReference type="InterPro" id="IPR012094">
    <property type="entry name" value="tRNA_Ile_lys_synt"/>
</dbReference>
<keyword evidence="8" id="KW-0934">Plastid</keyword>
<dbReference type="GO" id="GO:0006400">
    <property type="term" value="P:tRNA modification"/>
    <property type="evidence" value="ECO:0007669"/>
    <property type="project" value="UniProtKB-UniRule"/>
</dbReference>
<dbReference type="NCBIfam" id="TIGR02432">
    <property type="entry name" value="lysidine_TilS_N"/>
    <property type="match status" value="1"/>
</dbReference>
<gene>
    <name evidence="6 8" type="primary">tilS</name>
</gene>
<proteinExistence type="inferred from homology"/>
<dbReference type="HAMAP" id="MF_01161">
    <property type="entry name" value="tRNA_Ile_lys_synt"/>
    <property type="match status" value="1"/>
</dbReference>
<keyword evidence="1 6" id="KW-0436">Ligase</keyword>
<keyword evidence="4 6" id="KW-0067">ATP-binding</keyword>
<geneLocation type="plastid" evidence="8"/>
<evidence type="ECO:0000256" key="5">
    <source>
        <dbReference type="ARBA" id="ARBA00048539"/>
    </source>
</evidence>
<comment type="similarity">
    <text evidence="6">Belongs to the tRNA(Ile)-lysidine synthase family.</text>
</comment>
<feature type="binding site" evidence="6">
    <location>
        <begin position="26"/>
        <end position="31"/>
    </location>
    <ligand>
        <name>ATP</name>
        <dbReference type="ChEBI" id="CHEBI:30616"/>
    </ligand>
</feature>
<reference evidence="8" key="1">
    <citation type="journal article" date="2019" name="Mol. Phylogenet. Evol.">
        <title>Morphological evolution and classification of the red algal order Ceramiales inferred using plastid phylogenomics.</title>
        <authorList>
            <person name="Diaz-Tapia P."/>
            <person name="Pasella M.M."/>
            <person name="Verbruggen H."/>
            <person name="Maggs C.A."/>
        </authorList>
    </citation>
    <scope>NUCLEOTIDE SEQUENCE</scope>
    <source>
        <strain evidence="8">PD2995</strain>
    </source>
</reference>
<evidence type="ECO:0000256" key="6">
    <source>
        <dbReference type="HAMAP-Rule" id="MF_01161"/>
    </source>
</evidence>
<dbReference type="InterPro" id="IPR011063">
    <property type="entry name" value="TilS/TtcA_N"/>
</dbReference>
<dbReference type="GO" id="GO:0032267">
    <property type="term" value="F:tRNA(Ile)-lysidine synthase activity"/>
    <property type="evidence" value="ECO:0007669"/>
    <property type="project" value="UniProtKB-EC"/>
</dbReference>
<evidence type="ECO:0000256" key="2">
    <source>
        <dbReference type="ARBA" id="ARBA00022694"/>
    </source>
</evidence>
<evidence type="ECO:0000313" key="8">
    <source>
        <dbReference type="EMBL" id="QCI08690.1"/>
    </source>
</evidence>
<evidence type="ECO:0000256" key="1">
    <source>
        <dbReference type="ARBA" id="ARBA00022598"/>
    </source>
</evidence>
<accession>A0A4D6X1Y6</accession>
<name>A0A4D6X1Y6_9FLOR</name>
<dbReference type="GO" id="GO:0005524">
    <property type="term" value="F:ATP binding"/>
    <property type="evidence" value="ECO:0007669"/>
    <property type="project" value="UniProtKB-UniRule"/>
</dbReference>
<dbReference type="EC" id="6.3.4.19" evidence="6"/>
<evidence type="ECO:0000256" key="4">
    <source>
        <dbReference type="ARBA" id="ARBA00022840"/>
    </source>
</evidence>
<dbReference type="PANTHER" id="PTHR43033">
    <property type="entry name" value="TRNA(ILE)-LYSIDINE SYNTHASE-RELATED"/>
    <property type="match status" value="1"/>
</dbReference>
<dbReference type="AlphaFoldDB" id="A0A4D6X1Y6"/>
<organism evidence="8">
    <name type="scientific">Sphondylothamnion multifidum</name>
    <dbReference type="NCBI Taxonomy" id="193186"/>
    <lineage>
        <taxon>Eukaryota</taxon>
        <taxon>Rhodophyta</taxon>
        <taxon>Florideophyceae</taxon>
        <taxon>Rhodymeniophycidae</taxon>
        <taxon>Ceramiales</taxon>
        <taxon>Ceramiaceae</taxon>
        <taxon>Sphondylothamnion</taxon>
    </lineage>
</organism>
<dbReference type="Gene3D" id="1.20.59.20">
    <property type="match status" value="1"/>
</dbReference>
<feature type="domain" description="tRNA(Ile)-lysidine/2-thiocytidine synthase N-terminal" evidence="7">
    <location>
        <begin position="21"/>
        <end position="198"/>
    </location>
</feature>
<sequence length="315" mass="37970">MQTYFNQILSKKINPSKTNNLLVAISGGQDSLSLIKILGQFEKKNNIQNIEYIYIDHQWKQKSKQQTIHLINYLTMNKKIFIYQIEDNCFKEKIARLNRYQILVEHAIKNDYQFIITGHTQTDRIETFLYKLIRGTSLDGATSLTLHRKINNNLSLFRPLLYINRYYINWFCRKFCLPIWSDQTNHNLSIDRNRMRKELIPYIQKYFNIKMEIHLAQFLDICNEENEYIKQNTIKLYIKSRHPFLIALNYKQIQKQHTILQKRIIQLFIFHNYNILLTNKCIKNIISIIDSNAIFTKLNYKNLKIMINNCWIYII</sequence>
<dbReference type="InterPro" id="IPR012795">
    <property type="entry name" value="tRNA_Ile_lys_synt_N"/>
</dbReference>
<keyword evidence="3 6" id="KW-0547">Nucleotide-binding</keyword>
<dbReference type="PANTHER" id="PTHR43033:SF1">
    <property type="entry name" value="TRNA(ILE)-LYSIDINE SYNTHASE-RELATED"/>
    <property type="match status" value="1"/>
</dbReference>
<comment type="catalytic activity">
    <reaction evidence="5 6">
        <text>cytidine(34) in tRNA(Ile2) + L-lysine + ATP = lysidine(34) in tRNA(Ile2) + AMP + diphosphate + H(+)</text>
        <dbReference type="Rhea" id="RHEA:43744"/>
        <dbReference type="Rhea" id="RHEA-COMP:10625"/>
        <dbReference type="Rhea" id="RHEA-COMP:10670"/>
        <dbReference type="ChEBI" id="CHEBI:15378"/>
        <dbReference type="ChEBI" id="CHEBI:30616"/>
        <dbReference type="ChEBI" id="CHEBI:32551"/>
        <dbReference type="ChEBI" id="CHEBI:33019"/>
        <dbReference type="ChEBI" id="CHEBI:82748"/>
        <dbReference type="ChEBI" id="CHEBI:83665"/>
        <dbReference type="ChEBI" id="CHEBI:456215"/>
        <dbReference type="EC" id="6.3.4.19"/>
    </reaction>
</comment>
<dbReference type="SUPFAM" id="SSF52402">
    <property type="entry name" value="Adenine nucleotide alpha hydrolases-like"/>
    <property type="match status" value="1"/>
</dbReference>
<comment type="domain">
    <text evidence="6">The N-terminal region contains the highly conserved SGGXDS motif, predicted to be a P-loop motif involved in ATP binding.</text>
</comment>
<dbReference type="InterPro" id="IPR014729">
    <property type="entry name" value="Rossmann-like_a/b/a_fold"/>
</dbReference>
<dbReference type="CDD" id="cd01992">
    <property type="entry name" value="TilS_N"/>
    <property type="match status" value="1"/>
</dbReference>
<dbReference type="SUPFAM" id="SSF82829">
    <property type="entry name" value="MesJ substrate recognition domain-like"/>
    <property type="match status" value="1"/>
</dbReference>
<keyword evidence="2 6" id="KW-0819">tRNA processing</keyword>
<dbReference type="EMBL" id="MK814736">
    <property type="protein sequence ID" value="QCI08690.1"/>
    <property type="molecule type" value="Genomic_DNA"/>
</dbReference>